<dbReference type="InterPro" id="IPR019734">
    <property type="entry name" value="TPR_rpt"/>
</dbReference>
<dbReference type="Gene3D" id="1.25.40.10">
    <property type="entry name" value="Tetratricopeptide repeat domain"/>
    <property type="match status" value="1"/>
</dbReference>
<accession>A0ABP7WG86</accession>
<keyword evidence="2" id="KW-0732">Signal</keyword>
<gene>
    <name evidence="3" type="ORF">GCM10022414_08920</name>
</gene>
<feature type="chain" id="PRO_5045903079" description="Tetratricopeptide repeat protein" evidence="2">
    <location>
        <begin position="31"/>
        <end position="233"/>
    </location>
</feature>
<feature type="signal peptide" evidence="2">
    <location>
        <begin position="1"/>
        <end position="30"/>
    </location>
</feature>
<dbReference type="RefSeq" id="WP_344932776.1">
    <property type="nucleotide sequence ID" value="NZ_BAABDM010000001.1"/>
</dbReference>
<dbReference type="PROSITE" id="PS50005">
    <property type="entry name" value="TPR"/>
    <property type="match status" value="1"/>
</dbReference>
<evidence type="ECO:0000256" key="1">
    <source>
        <dbReference type="PROSITE-ProRule" id="PRU00339"/>
    </source>
</evidence>
<evidence type="ECO:0008006" key="5">
    <source>
        <dbReference type="Google" id="ProtNLM"/>
    </source>
</evidence>
<protein>
    <recommendedName>
        <fullName evidence="5">Tetratricopeptide repeat protein</fullName>
    </recommendedName>
</protein>
<comment type="caution">
    <text evidence="3">The sequence shown here is derived from an EMBL/GenBank/DDBJ whole genome shotgun (WGS) entry which is preliminary data.</text>
</comment>
<evidence type="ECO:0000313" key="4">
    <source>
        <dbReference type="Proteomes" id="UP001500392"/>
    </source>
</evidence>
<keyword evidence="4" id="KW-1185">Reference proteome</keyword>
<organism evidence="3 4">
    <name type="scientific">Zhongshania borealis</name>
    <dbReference type="NCBI Taxonomy" id="889488"/>
    <lineage>
        <taxon>Bacteria</taxon>
        <taxon>Pseudomonadati</taxon>
        <taxon>Pseudomonadota</taxon>
        <taxon>Gammaproteobacteria</taxon>
        <taxon>Cellvibrionales</taxon>
        <taxon>Spongiibacteraceae</taxon>
        <taxon>Zhongshania</taxon>
    </lineage>
</organism>
<evidence type="ECO:0000256" key="2">
    <source>
        <dbReference type="SAM" id="SignalP"/>
    </source>
</evidence>
<name>A0ABP7WG86_9GAMM</name>
<dbReference type="InterPro" id="IPR011990">
    <property type="entry name" value="TPR-like_helical_dom_sf"/>
</dbReference>
<dbReference type="SUPFAM" id="SSF48452">
    <property type="entry name" value="TPR-like"/>
    <property type="match status" value="1"/>
</dbReference>
<dbReference type="EMBL" id="BAABDM010000001">
    <property type="protein sequence ID" value="GAA4088305.1"/>
    <property type="molecule type" value="Genomic_DNA"/>
</dbReference>
<dbReference type="Proteomes" id="UP001500392">
    <property type="component" value="Unassembled WGS sequence"/>
</dbReference>
<keyword evidence="1" id="KW-0802">TPR repeat</keyword>
<reference evidence="4" key="1">
    <citation type="journal article" date="2019" name="Int. J. Syst. Evol. Microbiol.">
        <title>The Global Catalogue of Microorganisms (GCM) 10K type strain sequencing project: providing services to taxonomists for standard genome sequencing and annotation.</title>
        <authorList>
            <consortium name="The Broad Institute Genomics Platform"/>
            <consortium name="The Broad Institute Genome Sequencing Center for Infectious Disease"/>
            <person name="Wu L."/>
            <person name="Ma J."/>
        </authorList>
    </citation>
    <scope>NUCLEOTIDE SEQUENCE [LARGE SCALE GENOMIC DNA]</scope>
    <source>
        <strain evidence="4">JCM 17304</strain>
    </source>
</reference>
<dbReference type="PROSITE" id="PS51257">
    <property type="entry name" value="PROKAR_LIPOPROTEIN"/>
    <property type="match status" value="1"/>
</dbReference>
<sequence length="233" mass="25565">MKKLSLLSASILIAFLVGCASTAAPKQANASNCNTPTTKEENISLDLIEQQVAEKQYYSALAYLEKAPDSNPRVLLLRAEAQRKTGMLTEAYSSYRDLSLTCLNAYGHSGMAKILATRGDLPHAHQQMLKARRLAPGNADIRNDYGFILLAHRNFKDAQREFMTALQLQPGHPVAIRNMVMSLILDGDSRTAIRMAKNNGIDSTEFKYLLSQANTFKEPALAGSNNTQHGAPL</sequence>
<evidence type="ECO:0000313" key="3">
    <source>
        <dbReference type="EMBL" id="GAA4088305.1"/>
    </source>
</evidence>
<feature type="repeat" description="TPR" evidence="1">
    <location>
        <begin position="139"/>
        <end position="172"/>
    </location>
</feature>
<proteinExistence type="predicted"/>